<reference evidence="4" key="2">
    <citation type="submission" date="2017-06" db="EMBL/GenBank/DDBJ databases">
        <title>The pomegranate genome and the genomics of punicalagin biosynthesis.</title>
        <authorList>
            <person name="Xu C."/>
        </authorList>
    </citation>
    <scope>NUCLEOTIDE SEQUENCE [LARGE SCALE GENOMIC DNA]</scope>
    <source>
        <tissue evidence="4">Fresh leaf</tissue>
    </source>
</reference>
<dbReference type="AlphaFoldDB" id="A0A218WCT2"/>
<sequence length="457" mass="51186">MEQRKGRRLVLFPMPLQGHINPMLQLAQILHSKGFSITVIHTNFNSPNASNYPHFTFHPIPDRLDQSDPAMPSNIGSLLSHLTTMCEGPFEDCLRKLMLDETDEPIGCLVSDALFHFTQGVSERLRIPRIVLRTGGACSFHVFAAFPFLKEKGYLPVQDSKLEDPIMELAPLKVKDLPVINTSDPEKLYQLATSMVNSAKNCAGLIFNTFEDLEQSSLDKLRYEFLIPIFPIGPFHKFCPPSLSSLIAHDETCISWLDRQEPGSVIYVSFGSIAAIEQPEYEEIAWGLRNSGRPFLWVIRPSSVDGVDGLNPGLEERGCIVKWAPQVEVLSHPSVGAFWTHCGWNSTLESISEGVPMICMPCFADQKVNSRFVCDVWQVGVELERSNGLERGKIQRAIRRLFDEKEGEEIRDRMLHLKEKASLCLKQGGSTFQSIGGLADHILSLESLTFSARESTV</sequence>
<dbReference type="CDD" id="cd03784">
    <property type="entry name" value="GT1_Gtf-like"/>
    <property type="match status" value="1"/>
</dbReference>
<dbReference type="SUPFAM" id="SSF53756">
    <property type="entry name" value="UDP-Glycosyltransferase/glycogen phosphorylase"/>
    <property type="match status" value="1"/>
</dbReference>
<dbReference type="PANTHER" id="PTHR11926:SF1374">
    <property type="entry name" value="UDP-GLYCOSYLTRANSFERASE 76F1-RELATED"/>
    <property type="match status" value="1"/>
</dbReference>
<accession>A0A218WCT2</accession>
<reference evidence="7" key="4">
    <citation type="submission" date="2025-04" db="UniProtKB">
        <authorList>
            <consortium name="RefSeq"/>
        </authorList>
    </citation>
    <scope>IDENTIFICATION</scope>
    <source>
        <tissue evidence="7">Leaf</tissue>
    </source>
</reference>
<organism evidence="4 5">
    <name type="scientific">Punica granatum</name>
    <name type="common">Pomegranate</name>
    <dbReference type="NCBI Taxonomy" id="22663"/>
    <lineage>
        <taxon>Eukaryota</taxon>
        <taxon>Viridiplantae</taxon>
        <taxon>Streptophyta</taxon>
        <taxon>Embryophyta</taxon>
        <taxon>Tracheophyta</taxon>
        <taxon>Spermatophyta</taxon>
        <taxon>Magnoliopsida</taxon>
        <taxon>eudicotyledons</taxon>
        <taxon>Gunneridae</taxon>
        <taxon>Pentapetalae</taxon>
        <taxon>rosids</taxon>
        <taxon>malvids</taxon>
        <taxon>Myrtales</taxon>
        <taxon>Lythraceae</taxon>
        <taxon>Punica</taxon>
    </lineage>
</organism>
<dbReference type="FunFam" id="3.40.50.2000:FF:000040">
    <property type="entry name" value="UDP-glycosyltransferase 76C1"/>
    <property type="match status" value="1"/>
</dbReference>
<dbReference type="OrthoDB" id="5835829at2759"/>
<evidence type="ECO:0000256" key="2">
    <source>
        <dbReference type="ARBA" id="ARBA00022676"/>
    </source>
</evidence>
<evidence type="ECO:0000256" key="1">
    <source>
        <dbReference type="ARBA" id="ARBA00009995"/>
    </source>
</evidence>
<keyword evidence="6" id="KW-1185">Reference proteome</keyword>
<dbReference type="Proteomes" id="UP000515151">
    <property type="component" value="Chromosome 2"/>
</dbReference>
<evidence type="ECO:0000313" key="7">
    <source>
        <dbReference type="RefSeq" id="XP_031382549.1"/>
    </source>
</evidence>
<dbReference type="GeneID" id="116196788"/>
<reference evidence="6" key="3">
    <citation type="journal article" date="2020" name="Plant Biotechnol. J.">
        <title>The pomegranate (Punica granatum L.) draft genome dissects genetic divergence between soft- and hard-seeded cultivars.</title>
        <authorList>
            <person name="Luo X."/>
            <person name="Li H."/>
            <person name="Wu Z."/>
            <person name="Yao W."/>
            <person name="Zhao P."/>
            <person name="Cao D."/>
            <person name="Yu H."/>
            <person name="Li K."/>
            <person name="Poudel K."/>
            <person name="Zhao D."/>
            <person name="Zhang F."/>
            <person name="Xia X."/>
            <person name="Chen L."/>
            <person name="Wang Q."/>
            <person name="Jing D."/>
            <person name="Cao S."/>
        </authorList>
    </citation>
    <scope>NUCLEOTIDE SEQUENCE [LARGE SCALE GENOMIC DNA]</scope>
</reference>
<evidence type="ECO:0000313" key="6">
    <source>
        <dbReference type="Proteomes" id="UP000515151"/>
    </source>
</evidence>
<name>A0A218WCT2_PUNGR</name>
<gene>
    <name evidence="7" type="primary">LOC116196788</name>
    <name evidence="4" type="ORF">CDL15_Pgr025860</name>
</gene>
<dbReference type="GO" id="GO:0080043">
    <property type="term" value="F:quercetin 3-O-glucosyltransferase activity"/>
    <property type="evidence" value="ECO:0007669"/>
    <property type="project" value="TreeGrafter"/>
</dbReference>
<keyword evidence="3" id="KW-0808">Transferase</keyword>
<dbReference type="RefSeq" id="XP_031382549.1">
    <property type="nucleotide sequence ID" value="XM_031526689.1"/>
</dbReference>
<keyword evidence="2" id="KW-0328">Glycosyltransferase</keyword>
<proteinExistence type="inferred from homology"/>
<comment type="similarity">
    <text evidence="1">Belongs to the UDP-glycosyltransferase family.</text>
</comment>
<reference evidence="5" key="1">
    <citation type="journal article" date="2017" name="Plant J.">
        <title>The pomegranate (Punica granatum L.) genome and the genomics of punicalagin biosynthesis.</title>
        <authorList>
            <person name="Qin G."/>
            <person name="Xu C."/>
            <person name="Ming R."/>
            <person name="Tang H."/>
            <person name="Guyot R."/>
            <person name="Kramer E.M."/>
            <person name="Hu Y."/>
            <person name="Yi X."/>
            <person name="Qi Y."/>
            <person name="Xu X."/>
            <person name="Gao Z."/>
            <person name="Pan H."/>
            <person name="Jian J."/>
            <person name="Tian Y."/>
            <person name="Yue Z."/>
            <person name="Xu Y."/>
        </authorList>
    </citation>
    <scope>NUCLEOTIDE SEQUENCE [LARGE SCALE GENOMIC DNA]</scope>
    <source>
        <strain evidence="5">cv. Dabenzi</strain>
    </source>
</reference>
<dbReference type="Proteomes" id="UP000197138">
    <property type="component" value="Unassembled WGS sequence"/>
</dbReference>
<dbReference type="PANTHER" id="PTHR11926">
    <property type="entry name" value="GLUCOSYL/GLUCURONOSYL TRANSFERASES"/>
    <property type="match status" value="1"/>
</dbReference>
<evidence type="ECO:0000256" key="3">
    <source>
        <dbReference type="ARBA" id="ARBA00022679"/>
    </source>
</evidence>
<protein>
    <submittedName>
        <fullName evidence="7">UDP-glycosyltransferase 76B1-like</fullName>
    </submittedName>
</protein>
<dbReference type="EMBL" id="MTKT01004810">
    <property type="protein sequence ID" value="OWM70011.1"/>
    <property type="molecule type" value="Genomic_DNA"/>
</dbReference>
<dbReference type="FunFam" id="3.40.50.2000:FF:000120">
    <property type="entry name" value="UDP-glycosyltransferase 76C1"/>
    <property type="match status" value="1"/>
</dbReference>
<dbReference type="GO" id="GO:0080044">
    <property type="term" value="F:quercetin 7-O-glucosyltransferase activity"/>
    <property type="evidence" value="ECO:0007669"/>
    <property type="project" value="TreeGrafter"/>
</dbReference>
<dbReference type="Gene3D" id="3.40.50.2000">
    <property type="entry name" value="Glycogen Phosphorylase B"/>
    <property type="match status" value="2"/>
</dbReference>
<evidence type="ECO:0000313" key="5">
    <source>
        <dbReference type="Proteomes" id="UP000197138"/>
    </source>
</evidence>
<dbReference type="InterPro" id="IPR002213">
    <property type="entry name" value="UDP_glucos_trans"/>
</dbReference>
<evidence type="ECO:0000313" key="4">
    <source>
        <dbReference type="EMBL" id="OWM70011.1"/>
    </source>
</evidence>
<dbReference type="Pfam" id="PF00201">
    <property type="entry name" value="UDPGT"/>
    <property type="match status" value="1"/>
</dbReference>